<dbReference type="Pfam" id="PF07395">
    <property type="entry name" value="Mig-14"/>
    <property type="match status" value="1"/>
</dbReference>
<gene>
    <name evidence="1" type="ORF">CWN49_31200</name>
</gene>
<evidence type="ECO:0000313" key="2">
    <source>
        <dbReference type="Proteomes" id="UP000234667"/>
    </source>
</evidence>
<sequence>MIKRAFRRMTGWEKCSASDYKDLYDKYGGNILSNPDILRFIENNSTLSNSYFIHVSRGVADAAVCTWGNYLAGDKRLAWHNGACKVPVNFDEVIFPCHSARTDALLFPFKSKIISALRHPICLNGTNIFNARRQICIARPVTGKRRQTHLRQLKKFIEAGGSVKSINELTHSDFIDIYADLFSQRRNMKHDNNMLTSFIHHVDDVLFGSYLEFKGSPCAIQLLVKREDHNTVYIDYVNSGRSMYLKDHSVGSLCMFVNVNRAYEYADSRGKTLRFSFGNPTQDYKTRWCHLQPLTRILTL</sequence>
<reference evidence="1 2" key="1">
    <citation type="submission" date="2017-11" db="EMBL/GenBank/DDBJ databases">
        <authorList>
            <person name="Han C.G."/>
        </authorList>
    </citation>
    <scope>NUCLEOTIDE SEQUENCE [LARGE SCALE GENOMIC DNA]</scope>
    <source>
        <strain evidence="1 2">A10</strain>
    </source>
</reference>
<dbReference type="AlphaFoldDB" id="A0A2J5P8Q1"/>
<dbReference type="Proteomes" id="UP000234667">
    <property type="component" value="Unassembled WGS sequence"/>
</dbReference>
<organism evidence="1 2">
    <name type="scientific">Klebsiella michiganensis</name>
    <dbReference type="NCBI Taxonomy" id="1134687"/>
    <lineage>
        <taxon>Bacteria</taxon>
        <taxon>Pseudomonadati</taxon>
        <taxon>Pseudomonadota</taxon>
        <taxon>Gammaproteobacteria</taxon>
        <taxon>Enterobacterales</taxon>
        <taxon>Enterobacteriaceae</taxon>
        <taxon>Klebsiella/Raoultella group</taxon>
        <taxon>Klebsiella</taxon>
    </lineage>
</organism>
<evidence type="ECO:0008006" key="3">
    <source>
        <dbReference type="Google" id="ProtNLM"/>
    </source>
</evidence>
<reference evidence="1 2" key="2">
    <citation type="submission" date="2018-01" db="EMBL/GenBank/DDBJ databases">
        <title>Genomic study of Klebsiella pneumoniae.</title>
        <authorList>
            <person name="Yang Y."/>
            <person name="Bicalho R."/>
        </authorList>
    </citation>
    <scope>NUCLEOTIDE SEQUENCE [LARGE SCALE GENOMIC DNA]</scope>
    <source>
        <strain evidence="1 2">A10</strain>
    </source>
</reference>
<name>A0A2J5P8Q1_9ENTR</name>
<comment type="caution">
    <text evidence="1">The sequence shown here is derived from an EMBL/GenBank/DDBJ whole genome shotgun (WGS) entry which is preliminary data.</text>
</comment>
<dbReference type="InterPro" id="IPR009977">
    <property type="entry name" value="Mig-14"/>
</dbReference>
<proteinExistence type="predicted"/>
<dbReference type="EMBL" id="PIDR01001543">
    <property type="protein sequence ID" value="PLO62225.1"/>
    <property type="molecule type" value="Genomic_DNA"/>
</dbReference>
<accession>A0A2J5P8Q1</accession>
<evidence type="ECO:0000313" key="1">
    <source>
        <dbReference type="EMBL" id="PLO62225.1"/>
    </source>
</evidence>
<protein>
    <recommendedName>
        <fullName evidence="3">GNAT family N-acetyltransferase</fullName>
    </recommendedName>
</protein>